<dbReference type="Proteomes" id="UP001211907">
    <property type="component" value="Unassembled WGS sequence"/>
</dbReference>
<dbReference type="EMBL" id="JADGJH010000153">
    <property type="protein sequence ID" value="KAJ3135793.1"/>
    <property type="molecule type" value="Genomic_DNA"/>
</dbReference>
<comment type="caution">
    <text evidence="4">The sequence shown here is derived from an EMBL/GenBank/DDBJ whole genome shotgun (WGS) entry which is preliminary data.</text>
</comment>
<feature type="domain" description="Vps16 C-terminal" evidence="2">
    <location>
        <begin position="419"/>
        <end position="695"/>
    </location>
</feature>
<dbReference type="PANTHER" id="PTHR12811">
    <property type="entry name" value="VACUOLAR PROTEIN SORTING VPS16"/>
    <property type="match status" value="1"/>
</dbReference>
<evidence type="ECO:0000256" key="1">
    <source>
        <dbReference type="ARBA" id="ARBA00009250"/>
    </source>
</evidence>
<evidence type="ECO:0000259" key="3">
    <source>
        <dbReference type="Pfam" id="PF04841"/>
    </source>
</evidence>
<evidence type="ECO:0000313" key="5">
    <source>
        <dbReference type="Proteomes" id="UP001211907"/>
    </source>
</evidence>
<protein>
    <recommendedName>
        <fullName evidence="6">Vacuolar protein sorting-associated protein 16 homolog</fullName>
    </recommendedName>
</protein>
<accession>A0AAD5T9Y5</accession>
<dbReference type="GO" id="GO:0016197">
    <property type="term" value="P:endosomal transport"/>
    <property type="evidence" value="ECO:0007669"/>
    <property type="project" value="TreeGrafter"/>
</dbReference>
<dbReference type="AlphaFoldDB" id="A0AAD5T9Y5"/>
<sequence>MDWTTSEKLVCVFEAGLVKVVDFWGESFSFTLGTEARDFGVLECRFFGTGFVALTGNVKLILVDKLNEPKPLLLPDSGFSVRPTAWIVIPPHQALSNLPTILLAIKSTLLQIDVNSIQDLRLNSGPYTNIAFSPNAKFISLFSTATISAKVLVISADFTKQLAEFNPGASTSPLNMAWCGNDAVALHWEDSIVIVGPFSDSIRWTVEGVCVLISEIDGVRVVGSEKSWFIEKVPNATEDVFKIGSTAPGAILYDAFDNFQKKSPRADENIRNIKSELSLAVDTCLEAAAHEFNSSRQKSLLRAASFGKCFIPEYNADKFTNICETIRVLNAVRRFEIGIPLTFSQYCQLTPEVLTGRLAQRLHYSLALNICNQIKSNPSRILIHWACTKIKNAIISGDSDMQALLDIIVKKLSEKVPNISYIQIAKTAYQHGATQLAAQLLDYEPIAANQVPILMSMDLDDRALVKAIESGDMDLAYAVILHVKRKHNMAEFFRILKGKSIAIELVEGYARSMQDMQLLKDFYYQDDRRVDMARVLIGEAFEVSQFNSRVSKLKDAARLFLEAGGKGVGSNGGSGSSGGGFEAKVIEDHIKLIGSQITLEKDTGEVFCNLSISETIYKLLILGYTNNAAKLKSDLKVPDRRYLWLKLRAFVETANWEGVDKLLKSNGKIIAIDSVVDLLLEKGEIAQAKIYQEQLRREGGQESNPFLTLIKSAIPNGASE</sequence>
<evidence type="ECO:0000313" key="4">
    <source>
        <dbReference type="EMBL" id="KAJ3135793.1"/>
    </source>
</evidence>
<gene>
    <name evidence="4" type="ORF">HK100_002286</name>
</gene>
<comment type="similarity">
    <text evidence="1">Belongs to the VPS16 family.</text>
</comment>
<dbReference type="PIRSF" id="PIRSF007949">
    <property type="entry name" value="VPS16"/>
    <property type="match status" value="1"/>
</dbReference>
<dbReference type="InterPro" id="IPR038132">
    <property type="entry name" value="Vps16_C_sf"/>
</dbReference>
<organism evidence="4 5">
    <name type="scientific">Physocladia obscura</name>
    <dbReference type="NCBI Taxonomy" id="109957"/>
    <lineage>
        <taxon>Eukaryota</taxon>
        <taxon>Fungi</taxon>
        <taxon>Fungi incertae sedis</taxon>
        <taxon>Chytridiomycota</taxon>
        <taxon>Chytridiomycota incertae sedis</taxon>
        <taxon>Chytridiomycetes</taxon>
        <taxon>Chytridiales</taxon>
        <taxon>Chytriomycetaceae</taxon>
        <taxon>Physocladia</taxon>
    </lineage>
</organism>
<dbReference type="Gene3D" id="1.10.150.780">
    <property type="entry name" value="Vps16, C-terminal region"/>
    <property type="match status" value="1"/>
</dbReference>
<dbReference type="Pfam" id="PF04840">
    <property type="entry name" value="Vps16_C"/>
    <property type="match status" value="1"/>
</dbReference>
<proteinExistence type="inferred from homology"/>
<dbReference type="Pfam" id="PF04841">
    <property type="entry name" value="Vps16_N"/>
    <property type="match status" value="1"/>
</dbReference>
<dbReference type="GO" id="GO:0006886">
    <property type="term" value="P:intracellular protein transport"/>
    <property type="evidence" value="ECO:0007669"/>
    <property type="project" value="InterPro"/>
</dbReference>
<dbReference type="GO" id="GO:0003779">
    <property type="term" value="F:actin binding"/>
    <property type="evidence" value="ECO:0007669"/>
    <property type="project" value="TreeGrafter"/>
</dbReference>
<dbReference type="PANTHER" id="PTHR12811:SF0">
    <property type="entry name" value="VACUOLAR PROTEIN SORTING-ASSOCIATED PROTEIN 16 HOMOLOG"/>
    <property type="match status" value="1"/>
</dbReference>
<reference evidence="4" key="1">
    <citation type="submission" date="2020-05" db="EMBL/GenBank/DDBJ databases">
        <title>Phylogenomic resolution of chytrid fungi.</title>
        <authorList>
            <person name="Stajich J.E."/>
            <person name="Amses K."/>
            <person name="Simmons R."/>
            <person name="Seto K."/>
            <person name="Myers J."/>
            <person name="Bonds A."/>
            <person name="Quandt C.A."/>
            <person name="Barry K."/>
            <person name="Liu P."/>
            <person name="Grigoriev I."/>
            <person name="Longcore J.E."/>
            <person name="James T.Y."/>
        </authorList>
    </citation>
    <scope>NUCLEOTIDE SEQUENCE</scope>
    <source>
        <strain evidence="4">JEL0513</strain>
    </source>
</reference>
<dbReference type="InterPro" id="IPR016534">
    <property type="entry name" value="VPS16"/>
</dbReference>
<evidence type="ECO:0000259" key="2">
    <source>
        <dbReference type="Pfam" id="PF04840"/>
    </source>
</evidence>
<name>A0AAD5T9Y5_9FUNG</name>
<dbReference type="GO" id="GO:0042144">
    <property type="term" value="P:vacuole fusion, non-autophagic"/>
    <property type="evidence" value="ECO:0007669"/>
    <property type="project" value="TreeGrafter"/>
</dbReference>
<feature type="domain" description="Vps16 N-terminal" evidence="3">
    <location>
        <begin position="1"/>
        <end position="319"/>
    </location>
</feature>
<dbReference type="GO" id="GO:0030897">
    <property type="term" value="C:HOPS complex"/>
    <property type="evidence" value="ECO:0007669"/>
    <property type="project" value="TreeGrafter"/>
</dbReference>
<dbReference type="GO" id="GO:0005768">
    <property type="term" value="C:endosome"/>
    <property type="evidence" value="ECO:0007669"/>
    <property type="project" value="TreeGrafter"/>
</dbReference>
<dbReference type="InterPro" id="IPR006925">
    <property type="entry name" value="Vps16_C"/>
</dbReference>
<evidence type="ECO:0008006" key="6">
    <source>
        <dbReference type="Google" id="ProtNLM"/>
    </source>
</evidence>
<keyword evidence="5" id="KW-1185">Reference proteome</keyword>
<dbReference type="InterPro" id="IPR006926">
    <property type="entry name" value="Vps16_N"/>
</dbReference>